<evidence type="ECO:0000313" key="3">
    <source>
        <dbReference type="Proteomes" id="UP000198785"/>
    </source>
</evidence>
<dbReference type="RefSeq" id="WP_093366846.1">
    <property type="nucleotide sequence ID" value="NZ_FOZZ01000011.1"/>
</dbReference>
<dbReference type="Pfam" id="PF05751">
    <property type="entry name" value="FixH"/>
    <property type="match status" value="1"/>
</dbReference>
<organism evidence="2 3">
    <name type="scientific">Sphingobacterium wenxiniae</name>
    <dbReference type="NCBI Taxonomy" id="683125"/>
    <lineage>
        <taxon>Bacteria</taxon>
        <taxon>Pseudomonadati</taxon>
        <taxon>Bacteroidota</taxon>
        <taxon>Sphingobacteriia</taxon>
        <taxon>Sphingobacteriales</taxon>
        <taxon>Sphingobacteriaceae</taxon>
        <taxon>Sphingobacterium</taxon>
    </lineage>
</organism>
<name>A0A1I6V1S2_9SPHI</name>
<dbReference type="AlphaFoldDB" id="A0A1I6V1S2"/>
<dbReference type="InterPro" id="IPR008620">
    <property type="entry name" value="FixH"/>
</dbReference>
<keyword evidence="1" id="KW-0472">Membrane</keyword>
<sequence>MNWGVKIIVGLAAFIIFIVGSGIYMVTKNTDTLEEDDYYEKSLTYDDVYNRKQNLLDDAAKPAIKIQQDTLYILFKSNVNKGELQFKRPSDASLDITLPFATTSRQFQLPVSTFKRGNWKLDINWEGDGKAYLSQHSLFF</sequence>
<gene>
    <name evidence="2" type="ORF">SAMN05660206_11110</name>
</gene>
<evidence type="ECO:0000256" key="1">
    <source>
        <dbReference type="SAM" id="Phobius"/>
    </source>
</evidence>
<dbReference type="STRING" id="683125.SAMN05660206_11110"/>
<dbReference type="EMBL" id="FOZZ01000011">
    <property type="protein sequence ID" value="SFT07650.1"/>
    <property type="molecule type" value="Genomic_DNA"/>
</dbReference>
<feature type="transmembrane region" description="Helical" evidence="1">
    <location>
        <begin position="7"/>
        <end position="26"/>
    </location>
</feature>
<protein>
    <submittedName>
        <fullName evidence="2">FixH protein</fullName>
    </submittedName>
</protein>
<proteinExistence type="predicted"/>
<dbReference type="OrthoDB" id="1493774at2"/>
<reference evidence="2 3" key="1">
    <citation type="submission" date="2016-10" db="EMBL/GenBank/DDBJ databases">
        <authorList>
            <person name="de Groot N.N."/>
        </authorList>
    </citation>
    <scope>NUCLEOTIDE SEQUENCE [LARGE SCALE GENOMIC DNA]</scope>
    <source>
        <strain evidence="2 3">DSM 22789</strain>
    </source>
</reference>
<keyword evidence="1" id="KW-0812">Transmembrane</keyword>
<accession>A0A1I6V1S2</accession>
<keyword evidence="1" id="KW-1133">Transmembrane helix</keyword>
<dbReference type="Proteomes" id="UP000198785">
    <property type="component" value="Unassembled WGS sequence"/>
</dbReference>
<evidence type="ECO:0000313" key="2">
    <source>
        <dbReference type="EMBL" id="SFT07650.1"/>
    </source>
</evidence>
<keyword evidence="3" id="KW-1185">Reference proteome</keyword>